<comment type="caution">
    <text evidence="7">The sequence shown here is derived from an EMBL/GenBank/DDBJ whole genome shotgun (WGS) entry which is preliminary data.</text>
</comment>
<protein>
    <submittedName>
        <fullName evidence="7">Sigma-70 family RNA polymerase sigma factor</fullName>
    </submittedName>
</protein>
<gene>
    <name evidence="7" type="ORF">GMD78_19335</name>
</gene>
<dbReference type="PANTHER" id="PTHR43133">
    <property type="entry name" value="RNA POLYMERASE ECF-TYPE SIGMA FACTO"/>
    <property type="match status" value="1"/>
</dbReference>
<name>A0A6N8FME8_9BACI</name>
<dbReference type="SUPFAM" id="SSF88659">
    <property type="entry name" value="Sigma3 and sigma4 domains of RNA polymerase sigma factors"/>
    <property type="match status" value="1"/>
</dbReference>
<dbReference type="Pfam" id="PF04542">
    <property type="entry name" value="Sigma70_r2"/>
    <property type="match status" value="1"/>
</dbReference>
<dbReference type="EMBL" id="WOCA01000023">
    <property type="protein sequence ID" value="MUK90513.1"/>
    <property type="molecule type" value="Genomic_DNA"/>
</dbReference>
<dbReference type="GO" id="GO:0006352">
    <property type="term" value="P:DNA-templated transcription initiation"/>
    <property type="evidence" value="ECO:0007669"/>
    <property type="project" value="InterPro"/>
</dbReference>
<keyword evidence="8" id="KW-1185">Reference proteome</keyword>
<dbReference type="NCBIfam" id="TIGR02937">
    <property type="entry name" value="sigma70-ECF"/>
    <property type="match status" value="1"/>
</dbReference>
<dbReference type="InterPro" id="IPR014284">
    <property type="entry name" value="RNA_pol_sigma-70_dom"/>
</dbReference>
<evidence type="ECO:0000313" key="8">
    <source>
        <dbReference type="Proteomes" id="UP000469125"/>
    </source>
</evidence>
<dbReference type="GO" id="GO:0016987">
    <property type="term" value="F:sigma factor activity"/>
    <property type="evidence" value="ECO:0007669"/>
    <property type="project" value="UniProtKB-KW"/>
</dbReference>
<dbReference type="SUPFAM" id="SSF88946">
    <property type="entry name" value="Sigma2 domain of RNA polymerase sigma factors"/>
    <property type="match status" value="1"/>
</dbReference>
<accession>A0A6N8FME8</accession>
<dbReference type="GO" id="GO:0003677">
    <property type="term" value="F:DNA binding"/>
    <property type="evidence" value="ECO:0007669"/>
    <property type="project" value="InterPro"/>
</dbReference>
<reference evidence="7 8" key="1">
    <citation type="submission" date="2019-11" db="EMBL/GenBank/DDBJ databases">
        <authorList>
            <person name="Li X."/>
        </authorList>
    </citation>
    <scope>NUCLEOTIDE SEQUENCE [LARGE SCALE GENOMIC DNA]</scope>
    <source>
        <strain evidence="7 8">L9</strain>
    </source>
</reference>
<organism evidence="7 8">
    <name type="scientific">Ornithinibacillus caprae</name>
    <dbReference type="NCBI Taxonomy" id="2678566"/>
    <lineage>
        <taxon>Bacteria</taxon>
        <taxon>Bacillati</taxon>
        <taxon>Bacillota</taxon>
        <taxon>Bacilli</taxon>
        <taxon>Bacillales</taxon>
        <taxon>Bacillaceae</taxon>
        <taxon>Ornithinibacillus</taxon>
    </lineage>
</organism>
<dbReference type="InterPro" id="IPR007627">
    <property type="entry name" value="RNA_pol_sigma70_r2"/>
</dbReference>
<dbReference type="Gene3D" id="1.10.10.10">
    <property type="entry name" value="Winged helix-like DNA-binding domain superfamily/Winged helix DNA-binding domain"/>
    <property type="match status" value="1"/>
</dbReference>
<evidence type="ECO:0000256" key="2">
    <source>
        <dbReference type="ARBA" id="ARBA00023015"/>
    </source>
</evidence>
<dbReference type="InterPro" id="IPR013325">
    <property type="entry name" value="RNA_pol_sigma_r2"/>
</dbReference>
<dbReference type="InterPro" id="IPR014300">
    <property type="entry name" value="RNA_pol_sigma-V"/>
</dbReference>
<evidence type="ECO:0000256" key="4">
    <source>
        <dbReference type="ARBA" id="ARBA00023163"/>
    </source>
</evidence>
<dbReference type="NCBIfam" id="TIGR02954">
    <property type="entry name" value="Sig70_famx3"/>
    <property type="match status" value="1"/>
</dbReference>
<dbReference type="InterPro" id="IPR013249">
    <property type="entry name" value="RNA_pol_sigma70_r4_t2"/>
</dbReference>
<dbReference type="InterPro" id="IPR013324">
    <property type="entry name" value="RNA_pol_sigma_r3/r4-like"/>
</dbReference>
<evidence type="ECO:0000256" key="1">
    <source>
        <dbReference type="ARBA" id="ARBA00010641"/>
    </source>
</evidence>
<evidence type="ECO:0000256" key="3">
    <source>
        <dbReference type="ARBA" id="ARBA00023082"/>
    </source>
</evidence>
<dbReference type="InterPro" id="IPR039425">
    <property type="entry name" value="RNA_pol_sigma-70-like"/>
</dbReference>
<dbReference type="InterPro" id="IPR036388">
    <property type="entry name" value="WH-like_DNA-bd_sf"/>
</dbReference>
<proteinExistence type="inferred from homology"/>
<keyword evidence="2" id="KW-0805">Transcription regulation</keyword>
<comment type="similarity">
    <text evidence="1">Belongs to the sigma-70 factor family. ECF subfamily.</text>
</comment>
<dbReference type="AlphaFoldDB" id="A0A6N8FME8"/>
<dbReference type="Proteomes" id="UP000469125">
    <property type="component" value="Unassembled WGS sequence"/>
</dbReference>
<dbReference type="Pfam" id="PF08281">
    <property type="entry name" value="Sigma70_r4_2"/>
    <property type="match status" value="1"/>
</dbReference>
<sequence length="181" mass="21443">MYRLKLIKKAKSGDTEAFEELLMLYSAQLYRTAYLYAGNHEDALDIVQETSYKAYIAIKTLKKNKYFSTWITKILINSAYEYIKKRKRDIPIENVEQLLKKQEEFNIEQIDLFRAINELRETYRNAIILFYFHDLPIKEIASIMDIPENTVKTYLHRGKEQLKTILKGAEYDERKIITGGL</sequence>
<dbReference type="CDD" id="cd06171">
    <property type="entry name" value="Sigma70_r4"/>
    <property type="match status" value="1"/>
</dbReference>
<feature type="domain" description="RNA polymerase sigma factor 70 region 4 type 2" evidence="6">
    <location>
        <begin position="112"/>
        <end position="162"/>
    </location>
</feature>
<dbReference type="PANTHER" id="PTHR43133:SF51">
    <property type="entry name" value="RNA POLYMERASE SIGMA FACTOR"/>
    <property type="match status" value="1"/>
</dbReference>
<dbReference type="RefSeq" id="WP_155671377.1">
    <property type="nucleotide sequence ID" value="NZ_WOCA01000023.1"/>
</dbReference>
<evidence type="ECO:0000259" key="6">
    <source>
        <dbReference type="Pfam" id="PF08281"/>
    </source>
</evidence>
<feature type="domain" description="RNA polymerase sigma-70 region 2" evidence="5">
    <location>
        <begin position="24"/>
        <end position="88"/>
    </location>
</feature>
<keyword evidence="3" id="KW-0731">Sigma factor</keyword>
<keyword evidence="4" id="KW-0804">Transcription</keyword>
<evidence type="ECO:0000259" key="5">
    <source>
        <dbReference type="Pfam" id="PF04542"/>
    </source>
</evidence>
<evidence type="ECO:0000313" key="7">
    <source>
        <dbReference type="EMBL" id="MUK90513.1"/>
    </source>
</evidence>
<dbReference type="Gene3D" id="1.10.1740.10">
    <property type="match status" value="1"/>
</dbReference>